<gene>
    <name evidence="5" type="ORF">FNM00_15355</name>
</gene>
<feature type="binding site" evidence="4">
    <location>
        <position position="67"/>
    </location>
    <ligand>
        <name>Mg(2+)</name>
        <dbReference type="ChEBI" id="CHEBI:18420"/>
        <label>1</label>
        <note>catalytic</note>
    </ligand>
</feature>
<dbReference type="PANTHER" id="PTHR20854">
    <property type="entry name" value="INOSITOL MONOPHOSPHATASE"/>
    <property type="match status" value="1"/>
</dbReference>
<evidence type="ECO:0000256" key="3">
    <source>
        <dbReference type="ARBA" id="ARBA00022842"/>
    </source>
</evidence>
<dbReference type="GO" id="GO:0046872">
    <property type="term" value="F:metal ion binding"/>
    <property type="evidence" value="ECO:0007669"/>
    <property type="project" value="UniProtKB-KW"/>
</dbReference>
<dbReference type="RefSeq" id="WP_143914431.1">
    <property type="nucleotide sequence ID" value="NZ_VLNT01000016.1"/>
</dbReference>
<evidence type="ECO:0000313" key="6">
    <source>
        <dbReference type="Proteomes" id="UP000316988"/>
    </source>
</evidence>
<evidence type="ECO:0000313" key="5">
    <source>
        <dbReference type="EMBL" id="TSD58028.1"/>
    </source>
</evidence>
<dbReference type="SUPFAM" id="SSF56655">
    <property type="entry name" value="Carbohydrate phosphatase"/>
    <property type="match status" value="1"/>
</dbReference>
<reference evidence="5 6" key="1">
    <citation type="submission" date="2019-07" db="EMBL/GenBank/DDBJ databases">
        <authorList>
            <person name="Zhao L.H."/>
        </authorList>
    </citation>
    <scope>NUCLEOTIDE SEQUENCE [LARGE SCALE GENOMIC DNA]</scope>
    <source>
        <strain evidence="5 6">Co35</strain>
    </source>
</reference>
<feature type="binding site" evidence="4">
    <location>
        <position position="83"/>
    </location>
    <ligand>
        <name>Mg(2+)</name>
        <dbReference type="ChEBI" id="CHEBI:18420"/>
        <label>1</label>
        <note>catalytic</note>
    </ligand>
</feature>
<protein>
    <submittedName>
        <fullName evidence="5">Inositol monophosphatase</fullName>
    </submittedName>
</protein>
<dbReference type="OrthoDB" id="9772456at2"/>
<sequence>MTDDARLAASLVTEAAGLAARMRSETDLRIAQKTSISDIVTSADTAAERHIVETLAAVRPEDGILGEEGAAAEGTSGRRWIIDPVDGTYNFASGSDYWCSAIALVDGDELVLGAVAHASTGDVYVGGPKYPTTVNGAPAGPMPDLPLAGISAATYLHPPRLREPEIADAFARAASLPATLRMLGSGSMDLVGVATGLLGCWFQHSVATWDWLPGAALVAGVGGATRQVDVGSVTWSVAGPPTAVEEVVSALGSEA</sequence>
<keyword evidence="2" id="KW-0378">Hydrolase</keyword>
<name>A0A554RVA9_9ACTN</name>
<dbReference type="PROSITE" id="PS00629">
    <property type="entry name" value="IMP_1"/>
    <property type="match status" value="1"/>
</dbReference>
<dbReference type="InterPro" id="IPR020583">
    <property type="entry name" value="Inositol_monoP_metal-BS"/>
</dbReference>
<dbReference type="AlphaFoldDB" id="A0A554RVA9"/>
<dbReference type="Pfam" id="PF00459">
    <property type="entry name" value="Inositol_P"/>
    <property type="match status" value="1"/>
</dbReference>
<feature type="binding site" evidence="4">
    <location>
        <position position="86"/>
    </location>
    <ligand>
        <name>Mg(2+)</name>
        <dbReference type="ChEBI" id="CHEBI:18420"/>
        <label>1</label>
        <note>catalytic</note>
    </ligand>
</feature>
<feature type="binding site" evidence="4">
    <location>
        <position position="210"/>
    </location>
    <ligand>
        <name>Mg(2+)</name>
        <dbReference type="ChEBI" id="CHEBI:18420"/>
        <label>1</label>
        <note>catalytic</note>
    </ligand>
</feature>
<organism evidence="5 6">
    <name type="scientific">Aeromicrobium piscarium</name>
    <dbReference type="NCBI Taxonomy" id="2590901"/>
    <lineage>
        <taxon>Bacteria</taxon>
        <taxon>Bacillati</taxon>
        <taxon>Actinomycetota</taxon>
        <taxon>Actinomycetes</taxon>
        <taxon>Propionibacteriales</taxon>
        <taxon>Nocardioidaceae</taxon>
        <taxon>Aeromicrobium</taxon>
    </lineage>
</organism>
<evidence type="ECO:0000256" key="2">
    <source>
        <dbReference type="ARBA" id="ARBA00022801"/>
    </source>
</evidence>
<dbReference type="GO" id="GO:0007165">
    <property type="term" value="P:signal transduction"/>
    <property type="evidence" value="ECO:0007669"/>
    <property type="project" value="TreeGrafter"/>
</dbReference>
<proteinExistence type="predicted"/>
<evidence type="ECO:0000256" key="4">
    <source>
        <dbReference type="PIRSR" id="PIRSR600760-2"/>
    </source>
</evidence>
<keyword evidence="6" id="KW-1185">Reference proteome</keyword>
<dbReference type="InterPro" id="IPR000760">
    <property type="entry name" value="Inositol_monophosphatase-like"/>
</dbReference>
<accession>A0A554RVA9</accession>
<dbReference type="Gene3D" id="3.30.540.10">
    <property type="entry name" value="Fructose-1,6-Bisphosphatase, subunit A, domain 1"/>
    <property type="match status" value="1"/>
</dbReference>
<keyword evidence="3 4" id="KW-0460">Magnesium</keyword>
<comment type="cofactor">
    <cofactor evidence="4">
        <name>Mg(2+)</name>
        <dbReference type="ChEBI" id="CHEBI:18420"/>
    </cofactor>
</comment>
<dbReference type="EMBL" id="VLNT01000016">
    <property type="protein sequence ID" value="TSD58028.1"/>
    <property type="molecule type" value="Genomic_DNA"/>
</dbReference>
<dbReference type="GO" id="GO:0008934">
    <property type="term" value="F:inositol monophosphate 1-phosphatase activity"/>
    <property type="evidence" value="ECO:0007669"/>
    <property type="project" value="TreeGrafter"/>
</dbReference>
<dbReference type="PANTHER" id="PTHR20854:SF4">
    <property type="entry name" value="INOSITOL-1-MONOPHOSPHATASE-RELATED"/>
    <property type="match status" value="1"/>
</dbReference>
<comment type="caution">
    <text evidence="5">The sequence shown here is derived from an EMBL/GenBank/DDBJ whole genome shotgun (WGS) entry which is preliminary data.</text>
</comment>
<dbReference type="Gene3D" id="3.40.190.80">
    <property type="match status" value="1"/>
</dbReference>
<dbReference type="PRINTS" id="PR00377">
    <property type="entry name" value="IMPHPHTASES"/>
</dbReference>
<dbReference type="Proteomes" id="UP000316988">
    <property type="component" value="Unassembled WGS sequence"/>
</dbReference>
<keyword evidence="1 4" id="KW-0479">Metal-binding</keyword>
<evidence type="ECO:0000256" key="1">
    <source>
        <dbReference type="ARBA" id="ARBA00022723"/>
    </source>
</evidence>
<dbReference type="GO" id="GO:0006020">
    <property type="term" value="P:inositol metabolic process"/>
    <property type="evidence" value="ECO:0007669"/>
    <property type="project" value="TreeGrafter"/>
</dbReference>
<dbReference type="CDD" id="cd01637">
    <property type="entry name" value="IMPase_like"/>
    <property type="match status" value="1"/>
</dbReference>